<dbReference type="InterPro" id="IPR052514">
    <property type="entry name" value="SAM-dependent_MTase"/>
</dbReference>
<evidence type="ECO:0000259" key="1">
    <source>
        <dbReference type="Pfam" id="PF05050"/>
    </source>
</evidence>
<sequence length="310" mass="35218">MQQNNLFAADYSLRSSKIVHVRGLKLAEPPRFAKKYGSEKSYEPLSLGLWGQLIRSGDVVCDVGAHHGIYSLLAAYSGKAKAVYAYEPVKENLAILKNNARLNKLDKQITTRNVALSNKVGEVCLQITEASDNANIKGHPNSPTLRTTPVKTSTLDTDFGNSKLDLIKIDTDGYEPYILDGAVNTFKNNPQLRMLVEINPKCLRRNKYDPLKFLDRLTDLGLELFLIDDINNIISQITNRKAVWHEIESTPFFYNILCLPSKEDNHIKDLRKVIKKMLANKEIADAKIDRTYSKTWRYIVRPIRKILKLS</sequence>
<gene>
    <name evidence="2" type="ORF">A2886_03095</name>
</gene>
<accession>A0A1F4UQ17</accession>
<comment type="caution">
    <text evidence="2">The sequence shown here is derived from an EMBL/GenBank/DDBJ whole genome shotgun (WGS) entry which is preliminary data.</text>
</comment>
<dbReference type="STRING" id="1802617.A2886_03095"/>
<dbReference type="Pfam" id="PF05050">
    <property type="entry name" value="Methyltransf_21"/>
    <property type="match status" value="1"/>
</dbReference>
<dbReference type="AlphaFoldDB" id="A0A1F4UQ17"/>
<proteinExistence type="predicted"/>
<organism evidence="2 3">
    <name type="scientific">candidate division WWE3 bacterium RIFCSPHIGHO2_01_FULL_42_13</name>
    <dbReference type="NCBI Taxonomy" id="1802617"/>
    <lineage>
        <taxon>Bacteria</taxon>
        <taxon>Katanobacteria</taxon>
    </lineage>
</organism>
<dbReference type="NCBIfam" id="TIGR01444">
    <property type="entry name" value="fkbM_fam"/>
    <property type="match status" value="1"/>
</dbReference>
<dbReference type="PANTHER" id="PTHR34203">
    <property type="entry name" value="METHYLTRANSFERASE, FKBM FAMILY PROTEIN"/>
    <property type="match status" value="1"/>
</dbReference>
<reference evidence="2 3" key="1">
    <citation type="journal article" date="2016" name="Nat. Commun.">
        <title>Thousands of microbial genomes shed light on interconnected biogeochemical processes in an aquifer system.</title>
        <authorList>
            <person name="Anantharaman K."/>
            <person name="Brown C.T."/>
            <person name="Hug L.A."/>
            <person name="Sharon I."/>
            <person name="Castelle C.J."/>
            <person name="Probst A.J."/>
            <person name="Thomas B.C."/>
            <person name="Singh A."/>
            <person name="Wilkins M.J."/>
            <person name="Karaoz U."/>
            <person name="Brodie E.L."/>
            <person name="Williams K.H."/>
            <person name="Hubbard S.S."/>
            <person name="Banfield J.F."/>
        </authorList>
    </citation>
    <scope>NUCLEOTIDE SEQUENCE [LARGE SCALE GENOMIC DNA]</scope>
</reference>
<dbReference type="Proteomes" id="UP000176608">
    <property type="component" value="Unassembled WGS sequence"/>
</dbReference>
<protein>
    <recommendedName>
        <fullName evidence="1">Methyltransferase FkbM domain-containing protein</fullName>
    </recommendedName>
</protein>
<name>A0A1F4UQ17_UNCKA</name>
<feature type="domain" description="Methyltransferase FkbM" evidence="1">
    <location>
        <begin position="62"/>
        <end position="200"/>
    </location>
</feature>
<dbReference type="SUPFAM" id="SSF53335">
    <property type="entry name" value="S-adenosyl-L-methionine-dependent methyltransferases"/>
    <property type="match status" value="1"/>
</dbReference>
<dbReference type="PANTHER" id="PTHR34203:SF15">
    <property type="entry name" value="SLL1173 PROTEIN"/>
    <property type="match status" value="1"/>
</dbReference>
<evidence type="ECO:0000313" key="2">
    <source>
        <dbReference type="EMBL" id="OGC47045.1"/>
    </source>
</evidence>
<evidence type="ECO:0000313" key="3">
    <source>
        <dbReference type="Proteomes" id="UP000176608"/>
    </source>
</evidence>
<dbReference type="EMBL" id="MEVA01000017">
    <property type="protein sequence ID" value="OGC47045.1"/>
    <property type="molecule type" value="Genomic_DNA"/>
</dbReference>
<dbReference type="InterPro" id="IPR006342">
    <property type="entry name" value="FkbM_mtfrase"/>
</dbReference>
<dbReference type="Gene3D" id="3.40.50.150">
    <property type="entry name" value="Vaccinia Virus protein VP39"/>
    <property type="match status" value="1"/>
</dbReference>
<dbReference type="InterPro" id="IPR029063">
    <property type="entry name" value="SAM-dependent_MTases_sf"/>
</dbReference>